<feature type="compositionally biased region" description="Acidic residues" evidence="1">
    <location>
        <begin position="71"/>
        <end position="90"/>
    </location>
</feature>
<organism evidence="3">
    <name type="scientific">Thrips palmi</name>
    <name type="common">Melon thrips</name>
    <dbReference type="NCBI Taxonomy" id="161013"/>
    <lineage>
        <taxon>Eukaryota</taxon>
        <taxon>Metazoa</taxon>
        <taxon>Ecdysozoa</taxon>
        <taxon>Arthropoda</taxon>
        <taxon>Hexapoda</taxon>
        <taxon>Insecta</taxon>
        <taxon>Pterygota</taxon>
        <taxon>Neoptera</taxon>
        <taxon>Paraneoptera</taxon>
        <taxon>Thysanoptera</taxon>
        <taxon>Terebrantia</taxon>
        <taxon>Thripoidea</taxon>
        <taxon>Thripidae</taxon>
        <taxon>Thrips</taxon>
    </lineage>
</organism>
<dbReference type="KEGG" id="tpal:117642346"/>
<dbReference type="Proteomes" id="UP000515158">
    <property type="component" value="Unplaced"/>
</dbReference>
<proteinExistence type="predicted"/>
<evidence type="ECO:0000313" key="2">
    <source>
        <dbReference type="Proteomes" id="UP000515158"/>
    </source>
</evidence>
<evidence type="ECO:0000313" key="3">
    <source>
        <dbReference type="RefSeq" id="XP_034236320.1"/>
    </source>
</evidence>
<feature type="region of interest" description="Disordered" evidence="1">
    <location>
        <begin position="56"/>
        <end position="94"/>
    </location>
</feature>
<name>A0A6P8YH93_THRPL</name>
<dbReference type="AlphaFoldDB" id="A0A6P8YH93"/>
<dbReference type="GeneID" id="117642346"/>
<keyword evidence="2" id="KW-1185">Reference proteome</keyword>
<accession>A0A6P8YH93</accession>
<gene>
    <name evidence="3" type="primary">LOC117642346</name>
</gene>
<sequence length="129" mass="14985">MFIERAFGRLKGKYRRLFYLYVKTFAYGMDHILSSFVLHNFILLEGRESDGVCFMQPQQPNHNHQFNKDDNLEEENDEDIMNGNDADGEDVAGGRAGYQHPLLAQSKIAGHEKRENISHRLMELLNDRV</sequence>
<dbReference type="OrthoDB" id="6770995at2759"/>
<protein>
    <submittedName>
        <fullName evidence="3">Uncharacterized protein LOC117642346</fullName>
    </submittedName>
</protein>
<reference evidence="3" key="1">
    <citation type="submission" date="2025-08" db="UniProtKB">
        <authorList>
            <consortium name="RefSeq"/>
        </authorList>
    </citation>
    <scope>IDENTIFICATION</scope>
    <source>
        <tissue evidence="3">Total insect</tissue>
    </source>
</reference>
<dbReference type="InParanoid" id="A0A6P8YH93"/>
<evidence type="ECO:0000256" key="1">
    <source>
        <dbReference type="SAM" id="MobiDB-lite"/>
    </source>
</evidence>
<dbReference type="RefSeq" id="XP_034236320.1">
    <property type="nucleotide sequence ID" value="XM_034380429.1"/>
</dbReference>